<keyword evidence="4 6" id="KW-1133">Transmembrane helix</keyword>
<dbReference type="EMBL" id="SRYW01000006">
    <property type="protein sequence ID" value="TGY34438.1"/>
    <property type="molecule type" value="Genomic_DNA"/>
</dbReference>
<dbReference type="Pfam" id="PF06271">
    <property type="entry name" value="RDD"/>
    <property type="match status" value="1"/>
</dbReference>
<dbReference type="Proteomes" id="UP000306631">
    <property type="component" value="Unassembled WGS sequence"/>
</dbReference>
<dbReference type="Pfam" id="PF14237">
    <property type="entry name" value="GYF_2"/>
    <property type="match status" value="1"/>
</dbReference>
<dbReference type="GO" id="GO:0005886">
    <property type="term" value="C:plasma membrane"/>
    <property type="evidence" value="ECO:0007669"/>
    <property type="project" value="UniProtKB-SubCell"/>
</dbReference>
<evidence type="ECO:0000256" key="6">
    <source>
        <dbReference type="SAM" id="Phobius"/>
    </source>
</evidence>
<accession>A0A4S2CZ99</accession>
<proteinExistence type="predicted"/>
<name>A0A4S2CZ99_STEMA</name>
<evidence type="ECO:0000313" key="10">
    <source>
        <dbReference type="Proteomes" id="UP000306631"/>
    </source>
</evidence>
<dbReference type="AlphaFoldDB" id="A0A4S2CZ99"/>
<feature type="domain" description="GYF" evidence="8">
    <location>
        <begin position="4"/>
        <end position="51"/>
    </location>
</feature>
<feature type="transmembrane region" description="Helical" evidence="6">
    <location>
        <begin position="133"/>
        <end position="158"/>
    </location>
</feature>
<comment type="subcellular location">
    <subcellularLocation>
        <location evidence="1">Cell membrane</location>
        <topology evidence="1">Multi-pass membrane protein</topology>
    </subcellularLocation>
</comment>
<dbReference type="OrthoDB" id="9793824at2"/>
<protein>
    <submittedName>
        <fullName evidence="9">RDD family protein</fullName>
    </submittedName>
</protein>
<comment type="caution">
    <text evidence="9">The sequence shown here is derived from an EMBL/GenBank/DDBJ whole genome shotgun (WGS) entry which is preliminary data.</text>
</comment>
<dbReference type="PANTHER" id="PTHR36115">
    <property type="entry name" value="PROLINE-RICH ANTIGEN HOMOLOG-RELATED"/>
    <property type="match status" value="1"/>
</dbReference>
<evidence type="ECO:0000259" key="8">
    <source>
        <dbReference type="Pfam" id="PF14237"/>
    </source>
</evidence>
<dbReference type="InterPro" id="IPR051791">
    <property type="entry name" value="Pra-immunoreactive"/>
</dbReference>
<feature type="domain" description="RDD" evidence="7">
    <location>
        <begin position="119"/>
        <end position="253"/>
    </location>
</feature>
<evidence type="ECO:0000256" key="3">
    <source>
        <dbReference type="ARBA" id="ARBA00022692"/>
    </source>
</evidence>
<evidence type="ECO:0000256" key="2">
    <source>
        <dbReference type="ARBA" id="ARBA00022475"/>
    </source>
</evidence>
<reference evidence="9 10" key="1">
    <citation type="submission" date="2019-04" db="EMBL/GenBank/DDBJ databases">
        <title>Microbes associate with the intestines of laboratory mice.</title>
        <authorList>
            <person name="Navarre W."/>
            <person name="Wong E."/>
            <person name="Huang K."/>
            <person name="Tropini C."/>
            <person name="Ng K."/>
            <person name="Yu B."/>
        </authorList>
    </citation>
    <scope>NUCLEOTIDE SEQUENCE [LARGE SCALE GENOMIC DNA]</scope>
    <source>
        <strain evidence="9 10">NM62_B4-13</strain>
    </source>
</reference>
<evidence type="ECO:0000256" key="5">
    <source>
        <dbReference type="ARBA" id="ARBA00023136"/>
    </source>
</evidence>
<feature type="transmembrane region" description="Helical" evidence="6">
    <location>
        <begin position="222"/>
        <end position="242"/>
    </location>
</feature>
<feature type="transmembrane region" description="Helical" evidence="6">
    <location>
        <begin position="170"/>
        <end position="189"/>
    </location>
</feature>
<evidence type="ECO:0000259" key="7">
    <source>
        <dbReference type="Pfam" id="PF06271"/>
    </source>
</evidence>
<keyword evidence="5 6" id="KW-0472">Membrane</keyword>
<dbReference type="RefSeq" id="WP_136004470.1">
    <property type="nucleotide sequence ID" value="NZ_SRYW01000006.1"/>
</dbReference>
<keyword evidence="3 6" id="KW-0812">Transmembrane</keyword>
<keyword evidence="2" id="KW-1003">Cell membrane</keyword>
<organism evidence="9 10">
    <name type="scientific">Stenotrophomonas maltophilia</name>
    <name type="common">Pseudomonas maltophilia</name>
    <name type="synonym">Xanthomonas maltophilia</name>
    <dbReference type="NCBI Taxonomy" id="40324"/>
    <lineage>
        <taxon>Bacteria</taxon>
        <taxon>Pseudomonadati</taxon>
        <taxon>Pseudomonadota</taxon>
        <taxon>Gammaproteobacteria</taxon>
        <taxon>Lysobacterales</taxon>
        <taxon>Lysobacteraceae</taxon>
        <taxon>Stenotrophomonas</taxon>
        <taxon>Stenotrophomonas maltophilia group</taxon>
    </lineage>
</organism>
<feature type="transmembrane region" description="Helical" evidence="6">
    <location>
        <begin position="279"/>
        <end position="305"/>
    </location>
</feature>
<evidence type="ECO:0000256" key="1">
    <source>
        <dbReference type="ARBA" id="ARBA00004651"/>
    </source>
</evidence>
<sequence>MTEWYFADGAQRLGPLPADDLRLRFQRGEITLTTLVWREGFDQWKALGDVVEELQLQNLTNATGNLGSGFDLRGDYIAIENGTAPLPGTGGGTYSPYSAPASTGSYAGAGVVQGGEVVYAGFWKRYAAYFIDYVVLTLCGAVIGGIVGAIFGLAVGAMAGSDAGSSTSDIVGGLLGIVISLVYYAEFHASAGGATLGKMAVGIKVVRSDGQRLTRGRAVGRYFATFVSTLTLMIGYLMAAFTERKQALHDLMCDTVVVDKWAFTENAHLQNRELGTVTIVILVLAGLSTLALIIAAVAMVGVLAAMA</sequence>
<gene>
    <name evidence="9" type="ORF">E5352_08275</name>
</gene>
<dbReference type="InterPro" id="IPR010432">
    <property type="entry name" value="RDD"/>
</dbReference>
<evidence type="ECO:0000256" key="4">
    <source>
        <dbReference type="ARBA" id="ARBA00022989"/>
    </source>
</evidence>
<dbReference type="InterPro" id="IPR025640">
    <property type="entry name" value="GYF_2"/>
</dbReference>
<evidence type="ECO:0000313" key="9">
    <source>
        <dbReference type="EMBL" id="TGY34438.1"/>
    </source>
</evidence>